<feature type="signal peptide" evidence="2">
    <location>
        <begin position="1"/>
        <end position="20"/>
    </location>
</feature>
<evidence type="ECO:0000313" key="5">
    <source>
        <dbReference type="EMBL" id="KAE8364165.1"/>
    </source>
</evidence>
<reference evidence="5 6" key="1">
    <citation type="submission" date="2019-04" db="EMBL/GenBank/DDBJ databases">
        <title>Friends and foes A comparative genomics studyof 23 Aspergillus species from section Flavi.</title>
        <authorList>
            <consortium name="DOE Joint Genome Institute"/>
            <person name="Kjaerbolling I."/>
            <person name="Vesth T."/>
            <person name="Frisvad J.C."/>
            <person name="Nybo J.L."/>
            <person name="Theobald S."/>
            <person name="Kildgaard S."/>
            <person name="Isbrandt T."/>
            <person name="Kuo A."/>
            <person name="Sato A."/>
            <person name="Lyhne E.K."/>
            <person name="Kogle M.E."/>
            <person name="Wiebenga A."/>
            <person name="Kun R.S."/>
            <person name="Lubbers R.J."/>
            <person name="Makela M.R."/>
            <person name="Barry K."/>
            <person name="Chovatia M."/>
            <person name="Clum A."/>
            <person name="Daum C."/>
            <person name="Haridas S."/>
            <person name="He G."/>
            <person name="LaButti K."/>
            <person name="Lipzen A."/>
            <person name="Mondo S."/>
            <person name="Riley R."/>
            <person name="Salamov A."/>
            <person name="Simmons B.A."/>
            <person name="Magnuson J.K."/>
            <person name="Henrissat B."/>
            <person name="Mortensen U.H."/>
            <person name="Larsen T.O."/>
            <person name="Devries R.P."/>
            <person name="Grigoriev I.V."/>
            <person name="Machida M."/>
            <person name="Baker S.E."/>
            <person name="Andersen M.R."/>
        </authorList>
    </citation>
    <scope>NUCLEOTIDE SEQUENCE [LARGE SCALE GENOMIC DNA]</scope>
    <source>
        <strain evidence="5 6">CBS 763.97</strain>
    </source>
</reference>
<feature type="compositionally biased region" description="Basic residues" evidence="1">
    <location>
        <begin position="521"/>
        <end position="535"/>
    </location>
</feature>
<feature type="domain" description="DUF7223" evidence="4">
    <location>
        <begin position="236"/>
        <end position="481"/>
    </location>
</feature>
<evidence type="ECO:0000259" key="3">
    <source>
        <dbReference type="Pfam" id="PF22974"/>
    </source>
</evidence>
<evidence type="ECO:0000313" key="6">
    <source>
        <dbReference type="Proteomes" id="UP000326268"/>
    </source>
</evidence>
<feature type="chain" id="PRO_5025069007" evidence="2">
    <location>
        <begin position="21"/>
        <end position="535"/>
    </location>
</feature>
<dbReference type="GeneID" id="43657073"/>
<organism evidence="5 6">
    <name type="scientific">Aspergillus caelatus</name>
    <dbReference type="NCBI Taxonomy" id="61420"/>
    <lineage>
        <taxon>Eukaryota</taxon>
        <taxon>Fungi</taxon>
        <taxon>Dikarya</taxon>
        <taxon>Ascomycota</taxon>
        <taxon>Pezizomycotina</taxon>
        <taxon>Eurotiomycetes</taxon>
        <taxon>Eurotiomycetidae</taxon>
        <taxon>Eurotiales</taxon>
        <taxon>Aspergillaceae</taxon>
        <taxon>Aspergillus</taxon>
        <taxon>Aspergillus subgen. Circumdati</taxon>
    </lineage>
</organism>
<dbReference type="OrthoDB" id="160645at2759"/>
<keyword evidence="2" id="KW-0732">Signal</keyword>
<dbReference type="InterPro" id="IPR055647">
    <property type="entry name" value="DUF7223"/>
</dbReference>
<feature type="region of interest" description="Disordered" evidence="1">
    <location>
        <begin position="494"/>
        <end position="535"/>
    </location>
</feature>
<keyword evidence="6" id="KW-1185">Reference proteome</keyword>
<sequence length="535" mass="58832">MANFLRFWLSFGLLITLSLQQSAPLVFRDAEPPKIAGKQLLVRGARYHNESHHSHLEPQRKDSFYWTASQNGQPAFAEFVVETDDDTSVVSMERFKYLLKSVHCTNTSLAVDFKNQKSFEYTKRAWKWVNEIERNTLIVVAGTGQCGWNTHRLPFAVSKIEFDDHTKTAKLQARRSEWKDVFYSFELSVGRVAKEEVHDTCVAPQHMKRKEHEKTLTMSFDHLWDLPQKDFSTPEDAFSLTLSCDQCGTKGSFELGFYLRNEKHVPKAATFTLTAHGVSARIGPKLTLSGDFTEEYSQQFDLAKIPIYGYSIPGVLDLGPEIVFSLGFSVGPVSGSASISSGIDISLLDSAELKIDLLSPHVVHSGWTPQVRTEPVKVDAQIEAGVNIHAKAAIQLAAEALGHGFEAGVNLKPVLGATLSLSESTAGVCANDEKHHVFGVSVAPSAGVSLNAEITRASDKGNPLAKLTIADLKEAIPDACVGFGPVVANSSLPAKRDSSGMASNQSDADSLPTASSSQVHQRYHRRHHHHHGRRH</sequence>
<dbReference type="RefSeq" id="XP_031927246.1">
    <property type="nucleotide sequence ID" value="XM_032072627.1"/>
</dbReference>
<dbReference type="InterPro" id="IPR054293">
    <property type="entry name" value="DUF7029"/>
</dbReference>
<dbReference type="Pfam" id="PF22974">
    <property type="entry name" value="DUF7029"/>
    <property type="match status" value="1"/>
</dbReference>
<dbReference type="AlphaFoldDB" id="A0A5N7A383"/>
<evidence type="ECO:0000259" key="4">
    <source>
        <dbReference type="Pfam" id="PF23865"/>
    </source>
</evidence>
<dbReference type="Proteomes" id="UP000326268">
    <property type="component" value="Unassembled WGS sequence"/>
</dbReference>
<protein>
    <submittedName>
        <fullName evidence="5">Uncharacterized protein</fullName>
    </submittedName>
</protein>
<proteinExistence type="predicted"/>
<dbReference type="Pfam" id="PF23865">
    <property type="entry name" value="DUF7223"/>
    <property type="match status" value="1"/>
</dbReference>
<evidence type="ECO:0000256" key="1">
    <source>
        <dbReference type="SAM" id="MobiDB-lite"/>
    </source>
</evidence>
<feature type="domain" description="DUF7029" evidence="3">
    <location>
        <begin position="83"/>
        <end position="186"/>
    </location>
</feature>
<name>A0A5N7A383_9EURO</name>
<feature type="compositionally biased region" description="Polar residues" evidence="1">
    <location>
        <begin position="500"/>
        <end position="519"/>
    </location>
</feature>
<accession>A0A5N7A383</accession>
<evidence type="ECO:0000256" key="2">
    <source>
        <dbReference type="SAM" id="SignalP"/>
    </source>
</evidence>
<gene>
    <name evidence="5" type="ORF">BDV27DRAFT_158138</name>
</gene>
<dbReference type="EMBL" id="ML737658">
    <property type="protein sequence ID" value="KAE8364165.1"/>
    <property type="molecule type" value="Genomic_DNA"/>
</dbReference>